<name>A0A2A2KA75_9BILA</name>
<sequence>MRLDNLLDDEQAQAHRTQRILALAASRHRLEQRRDQRISNGRPVIVNAQGRAFILQVGGHGDRQARVAIGHAVGDQVAEHLLQAVLVHFEGAMPARIMANTGLGEGHPELAHALVHRLAQIDLLTRHADALP</sequence>
<proteinExistence type="predicted"/>
<keyword evidence="2" id="KW-1185">Reference proteome</keyword>
<dbReference type="EMBL" id="LIAE01009209">
    <property type="protein sequence ID" value="PAV70808.1"/>
    <property type="molecule type" value="Genomic_DNA"/>
</dbReference>
<protein>
    <submittedName>
        <fullName evidence="1">Uncharacterized protein</fullName>
    </submittedName>
</protein>
<comment type="caution">
    <text evidence="1">The sequence shown here is derived from an EMBL/GenBank/DDBJ whole genome shotgun (WGS) entry which is preliminary data.</text>
</comment>
<gene>
    <name evidence="1" type="ORF">WR25_22185</name>
</gene>
<evidence type="ECO:0000313" key="2">
    <source>
        <dbReference type="Proteomes" id="UP000218231"/>
    </source>
</evidence>
<accession>A0A2A2KA75</accession>
<organism evidence="1 2">
    <name type="scientific">Diploscapter pachys</name>
    <dbReference type="NCBI Taxonomy" id="2018661"/>
    <lineage>
        <taxon>Eukaryota</taxon>
        <taxon>Metazoa</taxon>
        <taxon>Ecdysozoa</taxon>
        <taxon>Nematoda</taxon>
        <taxon>Chromadorea</taxon>
        <taxon>Rhabditida</taxon>
        <taxon>Rhabditina</taxon>
        <taxon>Rhabditomorpha</taxon>
        <taxon>Rhabditoidea</taxon>
        <taxon>Rhabditidae</taxon>
        <taxon>Diploscapter</taxon>
    </lineage>
</organism>
<evidence type="ECO:0000313" key="1">
    <source>
        <dbReference type="EMBL" id="PAV70808.1"/>
    </source>
</evidence>
<reference evidence="1 2" key="1">
    <citation type="journal article" date="2017" name="Curr. Biol.">
        <title>Genome architecture and evolution of a unichromosomal asexual nematode.</title>
        <authorList>
            <person name="Fradin H."/>
            <person name="Zegar C."/>
            <person name="Gutwein M."/>
            <person name="Lucas J."/>
            <person name="Kovtun M."/>
            <person name="Corcoran D."/>
            <person name="Baugh L.R."/>
            <person name="Kiontke K."/>
            <person name="Gunsalus K."/>
            <person name="Fitch D.H."/>
            <person name="Piano F."/>
        </authorList>
    </citation>
    <scope>NUCLEOTIDE SEQUENCE [LARGE SCALE GENOMIC DNA]</scope>
    <source>
        <strain evidence="1">PF1309</strain>
    </source>
</reference>
<dbReference type="AlphaFoldDB" id="A0A2A2KA75"/>
<dbReference type="Proteomes" id="UP000218231">
    <property type="component" value="Unassembled WGS sequence"/>
</dbReference>